<keyword evidence="7" id="KW-1185">Reference proteome</keyword>
<dbReference type="FunFam" id="2.60.40.4100:FF:000002">
    <property type="entry name" value="Zona pellucida sperm-binding protein 3"/>
    <property type="match status" value="1"/>
</dbReference>
<dbReference type="GeneTree" id="ENSGT01030000234567"/>
<keyword evidence="3" id="KW-1003">Cell membrane</keyword>
<dbReference type="RefSeq" id="XP_015801741.3">
    <property type="nucleotide sequence ID" value="XM_015946255.3"/>
</dbReference>
<keyword evidence="3" id="KW-0472">Membrane</keyword>
<proteinExistence type="inferred from homology"/>
<reference evidence="6" key="3">
    <citation type="submission" date="2025-05" db="UniProtKB">
        <authorList>
            <consortium name="Ensembl"/>
        </authorList>
    </citation>
    <scope>IDENTIFICATION</scope>
</reference>
<dbReference type="AlphaFoldDB" id="A0A8C6NHZ7"/>
<dbReference type="InterPro" id="IPR055356">
    <property type="entry name" value="ZP-N"/>
</dbReference>
<evidence type="ECO:0000256" key="3">
    <source>
        <dbReference type="RuleBase" id="RU367066"/>
    </source>
</evidence>
<dbReference type="GO" id="GO:0035804">
    <property type="term" value="F:structural constituent of egg coat"/>
    <property type="evidence" value="ECO:0007669"/>
    <property type="project" value="UniProtKB-UniRule"/>
</dbReference>
<dbReference type="PROSITE" id="PS51034">
    <property type="entry name" value="ZP_2"/>
    <property type="match status" value="1"/>
</dbReference>
<dbReference type="Proteomes" id="UP000822369">
    <property type="component" value="Chromosome 1"/>
</dbReference>
<dbReference type="InterPro" id="IPR001507">
    <property type="entry name" value="ZP_dom"/>
</dbReference>
<dbReference type="GO" id="GO:2000344">
    <property type="term" value="P:positive regulation of acrosome reaction"/>
    <property type="evidence" value="ECO:0007669"/>
    <property type="project" value="UniProtKB-UniRule"/>
</dbReference>
<dbReference type="InterPro" id="IPR048290">
    <property type="entry name" value="ZP_chr"/>
</dbReference>
<dbReference type="PRINTS" id="PR00023">
    <property type="entry name" value="ZPELLUCIDA"/>
</dbReference>
<dbReference type="InterPro" id="IPR042235">
    <property type="entry name" value="ZP-C_dom"/>
</dbReference>
<comment type="function">
    <text evidence="3">Component of the zona pellucida, an extracellular matrix surrounding oocytes which mediates sperm binding, induction of the acrosome reaction and prevents post-fertilization polyspermy. The zona pellucida is composed of 3 to 4 glycoproteins, ZP1, ZP2, ZP3, and ZP4. ZP3 is essential for sperm binding and zona matrix formation.</text>
</comment>
<dbReference type="OrthoDB" id="8880842at2759"/>
<keyword evidence="3" id="KW-0165">Cleavage on pair of basic residues</keyword>
<keyword evidence="2" id="KW-0325">Glycoprotein</keyword>
<dbReference type="OMA" id="HLDKACF"/>
<reference evidence="5" key="2">
    <citation type="submission" date="2020-03" db="EMBL/GenBank/DDBJ databases">
        <title>Intra-Species Differences in Population Size shape Life History and Genome Evolution.</title>
        <authorList>
            <person name="Willemsen D."/>
            <person name="Cui R."/>
            <person name="Valenzano D.R."/>
        </authorList>
    </citation>
    <scope>NUCLEOTIDE SEQUENCE</scope>
    <source>
        <strain evidence="5">GRZ</strain>
        <tissue evidence="5">Whole</tissue>
    </source>
</reference>
<dbReference type="Gene3D" id="2.60.40.4100">
    <property type="entry name" value="Zona pellucida, ZP-C domain"/>
    <property type="match status" value="1"/>
</dbReference>
<dbReference type="InterPro" id="IPR055355">
    <property type="entry name" value="ZP-C"/>
</dbReference>
<sequence length="367" mass="41685">MVKFTRILTVFILLADSCEVFTEKSRSKSPADGGVHVQCGESRVRITVKRQFFKERRIPFKPEFIRLGFDSMRKSSCGPERPVSQIEMVISTRLQDCGFESRVRDKWLVYSSQLLLFPAVLPTSTGSLIVRGATTVIPVECYYERKQTVIGDPVVPTWVPMTSTMRAFGFLHFSIHIMADDCTSQRSSSVYQQGAAVFFEARVEAPLHPTLTLYVDSCVATLKPDASSAPSYKFISKHGCLMDSVFPGSPSRFLPRNQDNRLCFSLRTFRFNQTSEEQMFISCHLRAAVKQRSHNHLNKACFFDRRTFRWRATEGDSALCECCDSDCGTEEKNVGHPVAEEMYEADRTAGPFYTWHHSNWAGRLSVN</sequence>
<evidence type="ECO:0000259" key="4">
    <source>
        <dbReference type="PROSITE" id="PS51034"/>
    </source>
</evidence>
<dbReference type="Pfam" id="PF23344">
    <property type="entry name" value="ZP-N"/>
    <property type="match status" value="1"/>
</dbReference>
<organism evidence="6 7">
    <name type="scientific">Nothobranchius furzeri</name>
    <name type="common">Turquoise killifish</name>
    <dbReference type="NCBI Taxonomy" id="105023"/>
    <lineage>
        <taxon>Eukaryota</taxon>
        <taxon>Metazoa</taxon>
        <taxon>Chordata</taxon>
        <taxon>Craniata</taxon>
        <taxon>Vertebrata</taxon>
        <taxon>Euteleostomi</taxon>
        <taxon>Actinopterygii</taxon>
        <taxon>Neopterygii</taxon>
        <taxon>Teleostei</taxon>
        <taxon>Neoteleostei</taxon>
        <taxon>Acanthomorphata</taxon>
        <taxon>Ovalentaria</taxon>
        <taxon>Atherinomorphae</taxon>
        <taxon>Cyprinodontiformes</taxon>
        <taxon>Nothobranchiidae</taxon>
        <taxon>Nothobranchius</taxon>
    </lineage>
</organism>
<dbReference type="PANTHER" id="PTHR11576:SF2">
    <property type="entry name" value="ZONA PELLUCIDA SPERM-BINDING PROTEIN 3"/>
    <property type="match status" value="1"/>
</dbReference>
<evidence type="ECO:0000256" key="1">
    <source>
        <dbReference type="ARBA" id="ARBA00023157"/>
    </source>
</evidence>
<comment type="similarity">
    <text evidence="3">Belongs to the ZP domain family. ZPC subfamily.</text>
</comment>
<accession>A0A8C6NHZ7</accession>
<dbReference type="GO" id="GO:0032190">
    <property type="term" value="F:acrosin binding"/>
    <property type="evidence" value="ECO:0007669"/>
    <property type="project" value="TreeGrafter"/>
</dbReference>
<reference evidence="6" key="1">
    <citation type="submission" date="2014-08" db="EMBL/GenBank/DDBJ databases">
        <authorList>
            <person name="Senf B."/>
            <person name="Petzold A."/>
            <person name="Downie B.R."/>
            <person name="Koch P."/>
            <person name="Platzer M."/>
        </authorList>
    </citation>
    <scope>NUCLEOTIDE SEQUENCE [LARGE SCALE GENOMIC DNA]</scope>
    <source>
        <strain evidence="6">GRZ</strain>
    </source>
</reference>
<keyword evidence="1 3" id="KW-1015">Disulfide bond</keyword>
<feature type="chain" id="PRO_5044520948" description="Zona pellucida sperm-binding protein 3" evidence="3">
    <location>
        <begin position="21"/>
        <end position="367"/>
    </location>
</feature>
<feature type="signal peptide" evidence="3">
    <location>
        <begin position="1"/>
        <end position="20"/>
    </location>
</feature>
<comment type="PTM">
    <text evidence="3">Proteolytically cleaved before the transmembrane segment to yield the secreted ectodomain incorporated in the zona pellucida.</text>
</comment>
<dbReference type="GO" id="GO:0035803">
    <property type="term" value="P:egg coat formation"/>
    <property type="evidence" value="ECO:0007669"/>
    <property type="project" value="UniProtKB-UniRule"/>
</dbReference>
<dbReference type="GO" id="GO:0007339">
    <property type="term" value="P:binding of sperm to zona pellucida"/>
    <property type="evidence" value="ECO:0007669"/>
    <property type="project" value="UniProtKB-UniRule"/>
</dbReference>
<evidence type="ECO:0000313" key="5">
    <source>
        <dbReference type="EMBL" id="KAF7229812.1"/>
    </source>
</evidence>
<keyword evidence="3" id="KW-0272">Extracellular matrix</keyword>
<keyword evidence="3" id="KW-0732">Signal</keyword>
<dbReference type="GO" id="GO:0005886">
    <property type="term" value="C:plasma membrane"/>
    <property type="evidence" value="ECO:0007669"/>
    <property type="project" value="UniProtKB-SubCell"/>
</dbReference>
<dbReference type="EMBL" id="JAAVVJ010000001">
    <property type="protein sequence ID" value="KAF7229812.1"/>
    <property type="molecule type" value="Genomic_DNA"/>
</dbReference>
<evidence type="ECO:0000313" key="6">
    <source>
        <dbReference type="Ensembl" id="ENSNFUP00015002590.1"/>
    </source>
</evidence>
<dbReference type="Pfam" id="PF00100">
    <property type="entry name" value="Zona_pellucida"/>
    <property type="match status" value="1"/>
</dbReference>
<comment type="subcellular location">
    <subcellularLocation>
        <location evidence="3">Zona pellucida</location>
    </subcellularLocation>
    <subcellularLocation>
        <location evidence="3">Cell membrane</location>
        <topology evidence="3">Single-pass type I membrane protein</topology>
    </subcellularLocation>
</comment>
<dbReference type="GO" id="GO:0035805">
    <property type="term" value="C:egg coat"/>
    <property type="evidence" value="ECO:0007669"/>
    <property type="project" value="UniProtKB-SubCell"/>
</dbReference>
<comment type="domain">
    <text evidence="3">The ZP domain is involved in the polymerization of the ZP proteins to form the zona pellucida.</text>
</comment>
<keyword evidence="3" id="KW-0964">Secreted</keyword>
<dbReference type="PANTHER" id="PTHR11576">
    <property type="entry name" value="ZONA PELLUCIDA SPERM-BINDING PROTEIN 3"/>
    <property type="match status" value="1"/>
</dbReference>
<evidence type="ECO:0000256" key="2">
    <source>
        <dbReference type="ARBA" id="ARBA00023180"/>
    </source>
</evidence>
<dbReference type="Proteomes" id="UP000694548">
    <property type="component" value="Chromosome sgr04"/>
</dbReference>
<dbReference type="GeneID" id="107376928"/>
<dbReference type="Ensembl" id="ENSNFUT00015002760.1">
    <property type="protein sequence ID" value="ENSNFUP00015002590.1"/>
    <property type="gene ID" value="ENSNFUG00015001336.1"/>
</dbReference>
<dbReference type="KEGG" id="nfu:107376928"/>
<protein>
    <recommendedName>
        <fullName evidence="3">Zona pellucida sperm-binding protein 3</fullName>
    </recommendedName>
</protein>
<dbReference type="Gene3D" id="2.60.40.3210">
    <property type="entry name" value="Zona pellucida, ZP-N domain"/>
    <property type="match status" value="1"/>
</dbReference>
<evidence type="ECO:0000313" key="7">
    <source>
        <dbReference type="Proteomes" id="UP000694548"/>
    </source>
</evidence>
<gene>
    <name evidence="6" type="primary">LOC107376928</name>
    <name evidence="5" type="ORF">G4P62_003743</name>
</gene>
<name>A0A8C6NHZ7_NOTFU</name>
<feature type="domain" description="ZP" evidence="4">
    <location>
        <begin position="38"/>
        <end position="308"/>
    </location>
</feature>
<dbReference type="SMART" id="SM00241">
    <property type="entry name" value="ZP"/>
    <property type="match status" value="1"/>
</dbReference>